<protein>
    <submittedName>
        <fullName evidence="1">Uncharacterized protein</fullName>
    </submittedName>
</protein>
<organism evidence="1 2">
    <name type="scientific">Gossypium australe</name>
    <dbReference type="NCBI Taxonomy" id="47621"/>
    <lineage>
        <taxon>Eukaryota</taxon>
        <taxon>Viridiplantae</taxon>
        <taxon>Streptophyta</taxon>
        <taxon>Embryophyta</taxon>
        <taxon>Tracheophyta</taxon>
        <taxon>Spermatophyta</taxon>
        <taxon>Magnoliopsida</taxon>
        <taxon>eudicotyledons</taxon>
        <taxon>Gunneridae</taxon>
        <taxon>Pentapetalae</taxon>
        <taxon>rosids</taxon>
        <taxon>malvids</taxon>
        <taxon>Malvales</taxon>
        <taxon>Malvaceae</taxon>
        <taxon>Malvoideae</taxon>
        <taxon>Gossypium</taxon>
    </lineage>
</organism>
<proteinExistence type="predicted"/>
<gene>
    <name evidence="1" type="ORF">EPI10_011390</name>
</gene>
<dbReference type="EMBL" id="SMMG02000004">
    <property type="protein sequence ID" value="KAA3477506.1"/>
    <property type="molecule type" value="Genomic_DNA"/>
</dbReference>
<evidence type="ECO:0000313" key="2">
    <source>
        <dbReference type="Proteomes" id="UP000325315"/>
    </source>
</evidence>
<sequence length="61" mass="7055">MVRDNSTIGCFSEVFRAENTINFHSPNTMTDDFAREMNRSLEEVGKGRIKSNMVLCLRQAW</sequence>
<name>A0A5B6W7Y5_9ROSI</name>
<dbReference type="Proteomes" id="UP000325315">
    <property type="component" value="Unassembled WGS sequence"/>
</dbReference>
<reference evidence="2" key="1">
    <citation type="journal article" date="2019" name="Plant Biotechnol. J.">
        <title>Genome sequencing of the Australian wild diploid species Gossypium australe highlights disease resistance and delayed gland morphogenesis.</title>
        <authorList>
            <person name="Cai Y."/>
            <person name="Cai X."/>
            <person name="Wang Q."/>
            <person name="Wang P."/>
            <person name="Zhang Y."/>
            <person name="Cai C."/>
            <person name="Xu Y."/>
            <person name="Wang K."/>
            <person name="Zhou Z."/>
            <person name="Wang C."/>
            <person name="Geng S."/>
            <person name="Li B."/>
            <person name="Dong Q."/>
            <person name="Hou Y."/>
            <person name="Wang H."/>
            <person name="Ai P."/>
            <person name="Liu Z."/>
            <person name="Yi F."/>
            <person name="Sun M."/>
            <person name="An G."/>
            <person name="Cheng J."/>
            <person name="Zhang Y."/>
            <person name="Shi Q."/>
            <person name="Xie Y."/>
            <person name="Shi X."/>
            <person name="Chang Y."/>
            <person name="Huang F."/>
            <person name="Chen Y."/>
            <person name="Hong S."/>
            <person name="Mi L."/>
            <person name="Sun Q."/>
            <person name="Zhang L."/>
            <person name="Zhou B."/>
            <person name="Peng R."/>
            <person name="Zhang X."/>
            <person name="Liu F."/>
        </authorList>
    </citation>
    <scope>NUCLEOTIDE SEQUENCE [LARGE SCALE GENOMIC DNA]</scope>
    <source>
        <strain evidence="2">cv. PA1801</strain>
    </source>
</reference>
<evidence type="ECO:0000313" key="1">
    <source>
        <dbReference type="EMBL" id="KAA3477506.1"/>
    </source>
</evidence>
<keyword evidence="2" id="KW-1185">Reference proteome</keyword>
<comment type="caution">
    <text evidence="1">The sequence shown here is derived from an EMBL/GenBank/DDBJ whole genome shotgun (WGS) entry which is preliminary data.</text>
</comment>
<accession>A0A5B6W7Y5</accession>
<dbReference type="AlphaFoldDB" id="A0A5B6W7Y5"/>